<feature type="region of interest" description="Disordered" evidence="4">
    <location>
        <begin position="503"/>
        <end position="527"/>
    </location>
</feature>
<proteinExistence type="inferred from homology"/>
<dbReference type="InterPro" id="IPR038765">
    <property type="entry name" value="Papain-like_cys_pep_sf"/>
</dbReference>
<evidence type="ECO:0000256" key="2">
    <source>
        <dbReference type="ARBA" id="ARBA00022670"/>
    </source>
</evidence>
<evidence type="ECO:0000313" key="7">
    <source>
        <dbReference type="Proteomes" id="UP001231189"/>
    </source>
</evidence>
<feature type="region of interest" description="Disordered" evidence="4">
    <location>
        <begin position="385"/>
        <end position="409"/>
    </location>
</feature>
<evidence type="ECO:0000256" key="4">
    <source>
        <dbReference type="SAM" id="MobiDB-lite"/>
    </source>
</evidence>
<dbReference type="PROSITE" id="PS50600">
    <property type="entry name" value="ULP_PROTEASE"/>
    <property type="match status" value="1"/>
</dbReference>
<feature type="compositionally biased region" description="Low complexity" evidence="4">
    <location>
        <begin position="553"/>
        <end position="565"/>
    </location>
</feature>
<organism evidence="6 7">
    <name type="scientific">Lolium multiflorum</name>
    <name type="common">Italian ryegrass</name>
    <name type="synonym">Lolium perenne subsp. multiflorum</name>
    <dbReference type="NCBI Taxonomy" id="4521"/>
    <lineage>
        <taxon>Eukaryota</taxon>
        <taxon>Viridiplantae</taxon>
        <taxon>Streptophyta</taxon>
        <taxon>Embryophyta</taxon>
        <taxon>Tracheophyta</taxon>
        <taxon>Spermatophyta</taxon>
        <taxon>Magnoliopsida</taxon>
        <taxon>Liliopsida</taxon>
        <taxon>Poales</taxon>
        <taxon>Poaceae</taxon>
        <taxon>BOP clade</taxon>
        <taxon>Pooideae</taxon>
        <taxon>Poodae</taxon>
        <taxon>Poeae</taxon>
        <taxon>Poeae Chloroplast Group 2 (Poeae type)</taxon>
        <taxon>Loliodinae</taxon>
        <taxon>Loliinae</taxon>
        <taxon>Lolium</taxon>
    </lineage>
</organism>
<dbReference type="AlphaFoldDB" id="A0AAD8WV60"/>
<keyword evidence="7" id="KW-1185">Reference proteome</keyword>
<dbReference type="GO" id="GO:0008234">
    <property type="term" value="F:cysteine-type peptidase activity"/>
    <property type="evidence" value="ECO:0007669"/>
    <property type="project" value="InterPro"/>
</dbReference>
<dbReference type="Proteomes" id="UP001231189">
    <property type="component" value="Unassembled WGS sequence"/>
</dbReference>
<evidence type="ECO:0000313" key="6">
    <source>
        <dbReference type="EMBL" id="KAK1679771.1"/>
    </source>
</evidence>
<evidence type="ECO:0000259" key="5">
    <source>
        <dbReference type="PROSITE" id="PS50600"/>
    </source>
</evidence>
<dbReference type="Pfam" id="PF02902">
    <property type="entry name" value="Peptidase_C48"/>
    <property type="match status" value="1"/>
</dbReference>
<comment type="caution">
    <text evidence="6">The sequence shown here is derived from an EMBL/GenBank/DDBJ whole genome shotgun (WGS) entry which is preliminary data.</text>
</comment>
<gene>
    <name evidence="6" type="ORF">QYE76_040619</name>
</gene>
<dbReference type="InterPro" id="IPR003653">
    <property type="entry name" value="Peptidase_C48_C"/>
</dbReference>
<feature type="domain" description="Ubiquitin-like protease family profile" evidence="5">
    <location>
        <begin position="663"/>
        <end position="843"/>
    </location>
</feature>
<evidence type="ECO:0000256" key="3">
    <source>
        <dbReference type="ARBA" id="ARBA00022801"/>
    </source>
</evidence>
<feature type="region of interest" description="Disordered" evidence="4">
    <location>
        <begin position="446"/>
        <end position="472"/>
    </location>
</feature>
<dbReference type="SUPFAM" id="SSF54001">
    <property type="entry name" value="Cysteine proteinases"/>
    <property type="match status" value="1"/>
</dbReference>
<reference evidence="6" key="1">
    <citation type="submission" date="2023-07" db="EMBL/GenBank/DDBJ databases">
        <title>A chromosome-level genome assembly of Lolium multiflorum.</title>
        <authorList>
            <person name="Chen Y."/>
            <person name="Copetti D."/>
            <person name="Kolliker R."/>
            <person name="Studer B."/>
        </authorList>
    </citation>
    <scope>NUCLEOTIDE SEQUENCE</scope>
    <source>
        <strain evidence="6">02402/16</strain>
        <tissue evidence="6">Leaf</tissue>
    </source>
</reference>
<feature type="compositionally biased region" description="Low complexity" evidence="4">
    <location>
        <begin position="515"/>
        <end position="527"/>
    </location>
</feature>
<dbReference type="EMBL" id="JAUUTY010000002">
    <property type="protein sequence ID" value="KAK1679771.1"/>
    <property type="molecule type" value="Genomic_DNA"/>
</dbReference>
<dbReference type="Gene3D" id="3.40.395.10">
    <property type="entry name" value="Adenoviral Proteinase, Chain A"/>
    <property type="match status" value="1"/>
</dbReference>
<protein>
    <recommendedName>
        <fullName evidence="5">Ubiquitin-like protease family profile domain-containing protein</fullName>
    </recommendedName>
</protein>
<feature type="compositionally biased region" description="Basic and acidic residues" evidence="4">
    <location>
        <begin position="610"/>
        <end position="620"/>
    </location>
</feature>
<sequence>MTKDDDPNCMLKTRFSAARLRDIVLGLKEPRRKLIIDRGWAVLLDICAFSAPKGLLEWIILRIDAELGEFRNSKNKTSIVFNKEMVVKALGLPSGARPVVLTGDHEESPYRDFYKIEYSTAGRRAPIHHAVKLLEDDELDQEVWFRTFFMVVISTYFFPGSSIMMPLEYLGSLGESTLVREYDWAEKIFSHTMSEIKTFQDKRRKALKDGNMKPLWVGGCLPWIAIVYMDHLEFPVSTLSTHRISYDLPRASHVSDADFKFVMKHDKSKLTLQPHTYGARPFRPFHLTPYATVNVILGNEAPQEQILPHIAVSNSNHLGQEAARSPISQENDFPEELPDYIRIVHEKHTNIWRKDVERALTRLTKIHVKRMAEYASDVFAACKNNTTTPHGPSPPSASTPIFSPPRASTSIAGAPRDEEPMLVGEAVDGSQFWEEATRIAAEIEQSAGRKTHMTDPSSTANARTEHQDITEPTTELRPVHDIECPTFNLLPEGETWTQHFAANNHPSPRGVANISTSTGGTSKNTSGAATIETHLTDVAKSNAPEPATEQQLVAHSVSSHADAADNTASEAPCADVPKFTSPGSQDYKQAPNAECAQSPSTDKKNRKKRAFLDRNNEAQQKKLKNLKVTDKSKDAYDTYILRRCIRKPVDNEKRPPFVDFGEYHVTYEEFREAFKPRGSIDKNVMELFTRDFNLVTNIHTTSEPLCTKFAFSQSLTTKLIVHEDKFDPQTCIKEFQKVYRDHQLKSKDMLYFAIVDSGHWVLVCINLLLKQVNVLDSMIGVKKTRCYDRADFLVNNFIKLASSANAFPKTNFGQFVQNNPQELRQQTTIFDCGVFVMMFMTQWDGKIMKPFNQDLIQLRMLISYKLLTSSLNKVDPTWVLKKK</sequence>
<dbReference type="GO" id="GO:0006508">
    <property type="term" value="P:proteolysis"/>
    <property type="evidence" value="ECO:0007669"/>
    <property type="project" value="UniProtKB-KW"/>
</dbReference>
<keyword evidence="3" id="KW-0378">Hydrolase</keyword>
<name>A0AAD8WV60_LOLMU</name>
<keyword evidence="2" id="KW-0645">Protease</keyword>
<dbReference type="PANTHER" id="PTHR34835">
    <property type="entry name" value="OS07G0283600 PROTEIN-RELATED"/>
    <property type="match status" value="1"/>
</dbReference>
<evidence type="ECO:0000256" key="1">
    <source>
        <dbReference type="ARBA" id="ARBA00005234"/>
    </source>
</evidence>
<feature type="compositionally biased region" description="Polar residues" evidence="4">
    <location>
        <begin position="398"/>
        <end position="409"/>
    </location>
</feature>
<feature type="region of interest" description="Disordered" evidence="4">
    <location>
        <begin position="541"/>
        <end position="624"/>
    </location>
</feature>
<dbReference type="PANTHER" id="PTHR34835:SF77">
    <property type="entry name" value="OS08G0365200 PROTEIN"/>
    <property type="match status" value="1"/>
</dbReference>
<comment type="similarity">
    <text evidence="1">Belongs to the peptidase C48 family.</text>
</comment>
<accession>A0AAD8WV60</accession>